<dbReference type="EMBL" id="CAXHTA020000008">
    <property type="protein sequence ID" value="CAL5223057.1"/>
    <property type="molecule type" value="Genomic_DNA"/>
</dbReference>
<gene>
    <name evidence="2" type="primary">g5514</name>
    <name evidence="2" type="ORF">VP750_LOCUS4716</name>
</gene>
<sequence length="131" mass="15023">MDENHYDTLEDCTPKDPKAYQAAIRADTEKMEMLEEDPEAKAVVLGDDMHAFQELIRGAYQMEKKRQEKESKSMAERTIEAQRASAPVPRDTVQLYKQLYDSGLQYGPAFRLLRNVHIPDILEEPHASAVE</sequence>
<dbReference type="InterPro" id="IPR042104">
    <property type="entry name" value="PKS_dehydratase_sf"/>
</dbReference>
<evidence type="ECO:0000313" key="2">
    <source>
        <dbReference type="EMBL" id="CAL5223057.1"/>
    </source>
</evidence>
<proteinExistence type="predicted"/>
<name>A0ABP1FY52_9CHLO</name>
<feature type="compositionally biased region" description="Basic and acidic residues" evidence="1">
    <location>
        <begin position="68"/>
        <end position="80"/>
    </location>
</feature>
<reference evidence="2 3" key="1">
    <citation type="submission" date="2024-06" db="EMBL/GenBank/DDBJ databases">
        <authorList>
            <person name="Kraege A."/>
            <person name="Thomma B."/>
        </authorList>
    </citation>
    <scope>NUCLEOTIDE SEQUENCE [LARGE SCALE GENOMIC DNA]</scope>
</reference>
<dbReference type="Proteomes" id="UP001497392">
    <property type="component" value="Unassembled WGS sequence"/>
</dbReference>
<accession>A0ABP1FY52</accession>
<dbReference type="Gene3D" id="3.10.129.110">
    <property type="entry name" value="Polyketide synthase dehydratase"/>
    <property type="match status" value="1"/>
</dbReference>
<organism evidence="2 3">
    <name type="scientific">Coccomyxa viridis</name>
    <dbReference type="NCBI Taxonomy" id="1274662"/>
    <lineage>
        <taxon>Eukaryota</taxon>
        <taxon>Viridiplantae</taxon>
        <taxon>Chlorophyta</taxon>
        <taxon>core chlorophytes</taxon>
        <taxon>Trebouxiophyceae</taxon>
        <taxon>Trebouxiophyceae incertae sedis</taxon>
        <taxon>Coccomyxaceae</taxon>
        <taxon>Coccomyxa</taxon>
    </lineage>
</organism>
<protein>
    <submittedName>
        <fullName evidence="2">G5514 protein</fullName>
    </submittedName>
</protein>
<comment type="caution">
    <text evidence="2">The sequence shown here is derived from an EMBL/GenBank/DDBJ whole genome shotgun (WGS) entry which is preliminary data.</text>
</comment>
<evidence type="ECO:0000313" key="3">
    <source>
        <dbReference type="Proteomes" id="UP001497392"/>
    </source>
</evidence>
<feature type="region of interest" description="Disordered" evidence="1">
    <location>
        <begin position="68"/>
        <end position="88"/>
    </location>
</feature>
<keyword evidence="3" id="KW-1185">Reference proteome</keyword>
<evidence type="ECO:0000256" key="1">
    <source>
        <dbReference type="SAM" id="MobiDB-lite"/>
    </source>
</evidence>